<dbReference type="CDD" id="cd03522">
    <property type="entry name" value="MoeA_like"/>
    <property type="match status" value="1"/>
</dbReference>
<protein>
    <submittedName>
        <fullName evidence="3">Nicotine blue oxidoreductase</fullName>
        <ecNumber evidence="3">1.1.1.328</ecNumber>
    </submittedName>
</protein>
<dbReference type="SUPFAM" id="SSF53448">
    <property type="entry name" value="Nucleotide-diphospho-sugar transferases"/>
    <property type="match status" value="1"/>
</dbReference>
<evidence type="ECO:0000259" key="2">
    <source>
        <dbReference type="Pfam" id="PF12804"/>
    </source>
</evidence>
<dbReference type="PANTHER" id="PTHR43777">
    <property type="entry name" value="MOLYBDENUM COFACTOR CYTIDYLYLTRANSFERASE"/>
    <property type="match status" value="1"/>
</dbReference>
<dbReference type="GO" id="GO:0016491">
    <property type="term" value="F:oxidoreductase activity"/>
    <property type="evidence" value="ECO:0007669"/>
    <property type="project" value="UniProtKB-KW"/>
</dbReference>
<dbReference type="EMBL" id="CP030941">
    <property type="protein sequence ID" value="UUP19258.1"/>
    <property type="molecule type" value="Genomic_DNA"/>
</dbReference>
<dbReference type="RefSeq" id="WP_338531429.1">
    <property type="nucleotide sequence ID" value="NZ_CP030941.1"/>
</dbReference>
<evidence type="ECO:0000313" key="4">
    <source>
        <dbReference type="Proteomes" id="UP001342418"/>
    </source>
</evidence>
<dbReference type="InterPro" id="IPR036425">
    <property type="entry name" value="MoaB/Mog-like_dom_sf"/>
</dbReference>
<dbReference type="Proteomes" id="UP001342418">
    <property type="component" value="Chromosome"/>
</dbReference>
<dbReference type="InterPro" id="IPR029044">
    <property type="entry name" value="Nucleotide-diphossugar_trans"/>
</dbReference>
<evidence type="ECO:0000256" key="1">
    <source>
        <dbReference type="ARBA" id="ARBA00022842"/>
    </source>
</evidence>
<dbReference type="PIRSF" id="PIRSF036626">
    <property type="entry name" value="MPTBd_MobAlike"/>
    <property type="match status" value="1"/>
</dbReference>
<dbReference type="Gene3D" id="3.90.550.10">
    <property type="entry name" value="Spore Coat Polysaccharide Biosynthesis Protein SpsA, Chain A"/>
    <property type="match status" value="1"/>
</dbReference>
<dbReference type="Pfam" id="PF12804">
    <property type="entry name" value="NTP_transf_3"/>
    <property type="match status" value="1"/>
</dbReference>
<reference evidence="3 4" key="1">
    <citation type="submission" date="2018-07" db="EMBL/GenBank/DDBJ databases">
        <title>Genome sequence of Nitratireductor thuwali#1536.</title>
        <authorList>
            <person name="Michoud G."/>
            <person name="Merlino G."/>
            <person name="Sefrji F.O."/>
            <person name="Daffonchio D."/>
        </authorList>
    </citation>
    <scope>NUCLEOTIDE SEQUENCE [LARGE SCALE GENOMIC DNA]</scope>
    <source>
        <strain evidence="4">Nit1536</strain>
    </source>
</reference>
<keyword evidence="1" id="KW-0460">Magnesium</keyword>
<sequence>MKFGPVALGEAEGAILAHSLQAGGRRLRKAHRLTAADIRDLRDAGVEEVIAAVLEPGDLDEDAAAARIAEILEAPGAEIRPPSTGRVNIHAADAGLFTVDKRTIDAINAVDPAVTVATLANFAPVEAGQMVATVKIIPFAVSAAIIARIEAAVAAARPFAIEPFRPHRVGLIQTVLPNVKDSVLDKTARITADRLSRSASRITEEDRPPHDTAKLVEAISAQVARNDMVLVFGASAVCDFDDVIPAAIRQAGGDVVRTGMPVDPGNLLVLGFIDGKPVIGAPGCARSPKLNGFDWVLDRLLSGLDISGDDIAGMGVGGLLMEIPTRPQPREKSAKPARKNPWIVLLAAGQSRRMGPSNKLLADFAGQPLVRRTAERAVASKADGLVAVLGHEAEAVSAALDGLAIKTAVNADYAHGLSTSLKAGIRALPPTASGALIMLADMPGITTGDLNRLVDAFAASGGAAIVRATHGGKRGNPVILPGVLFPEIERLEGDTGARHVVESAPVEIIDVELGAAASLDVDTPAALAAAGGALTGGEG</sequence>
<name>A0ABY5MRL2_9HYPH</name>
<keyword evidence="4" id="KW-1185">Reference proteome</keyword>
<dbReference type="InterPro" id="IPR012184">
    <property type="entry name" value="Bifunc_Mopterin-bd"/>
</dbReference>
<keyword evidence="3" id="KW-0560">Oxidoreductase</keyword>
<proteinExistence type="predicted"/>
<accession>A0ABY5MRL2</accession>
<gene>
    <name evidence="3" type="primary">nboR</name>
    <name evidence="3" type="ORF">NTH_03753</name>
</gene>
<dbReference type="CDD" id="cd04182">
    <property type="entry name" value="GT_2_like_f"/>
    <property type="match status" value="1"/>
</dbReference>
<organism evidence="3 4">
    <name type="scientific">Nitratireductor thuwali</name>
    <dbReference type="NCBI Taxonomy" id="2267699"/>
    <lineage>
        <taxon>Bacteria</taxon>
        <taxon>Pseudomonadati</taxon>
        <taxon>Pseudomonadota</taxon>
        <taxon>Alphaproteobacteria</taxon>
        <taxon>Hyphomicrobiales</taxon>
        <taxon>Phyllobacteriaceae</taxon>
        <taxon>Nitratireductor</taxon>
    </lineage>
</organism>
<dbReference type="SUPFAM" id="SSF53218">
    <property type="entry name" value="Molybdenum cofactor biosynthesis proteins"/>
    <property type="match status" value="1"/>
</dbReference>
<dbReference type="InterPro" id="IPR025877">
    <property type="entry name" value="MobA-like_NTP_Trfase"/>
</dbReference>
<feature type="domain" description="MobA-like NTP transferase" evidence="2">
    <location>
        <begin position="344"/>
        <end position="503"/>
    </location>
</feature>
<dbReference type="Gene3D" id="3.40.980.10">
    <property type="entry name" value="MoaB/Mog-like domain"/>
    <property type="match status" value="1"/>
</dbReference>
<dbReference type="PANTHER" id="PTHR43777:SF1">
    <property type="entry name" value="MOLYBDENUM COFACTOR CYTIDYLYLTRANSFERASE"/>
    <property type="match status" value="1"/>
</dbReference>
<dbReference type="EC" id="1.1.1.328" evidence="3"/>
<evidence type="ECO:0000313" key="3">
    <source>
        <dbReference type="EMBL" id="UUP19258.1"/>
    </source>
</evidence>